<dbReference type="AlphaFoldDB" id="A0A0K0DAS0"/>
<dbReference type="PANTHER" id="PTHR21301:SF10">
    <property type="entry name" value="REVERSE TRANSCRIPTASE DOMAIN-CONTAINING PROTEIN"/>
    <property type="match status" value="1"/>
</dbReference>
<proteinExistence type="predicted"/>
<accession>A0A0K0DAS0</accession>
<protein>
    <submittedName>
        <fullName evidence="2">Reverse transcriptase domain-containing protein</fullName>
    </submittedName>
</protein>
<reference evidence="2" key="2">
    <citation type="submission" date="2017-02" db="UniProtKB">
        <authorList>
            <consortium name="WormBaseParasite"/>
        </authorList>
    </citation>
    <scope>IDENTIFICATION</scope>
</reference>
<dbReference type="PANTHER" id="PTHR21301">
    <property type="entry name" value="REVERSE TRANSCRIPTASE"/>
    <property type="match status" value="1"/>
</dbReference>
<name>A0A0K0DAS0_ANGCA</name>
<keyword evidence="1" id="KW-1185">Reference proteome</keyword>
<evidence type="ECO:0000313" key="1">
    <source>
        <dbReference type="Proteomes" id="UP000035642"/>
    </source>
</evidence>
<organism evidence="1 2">
    <name type="scientific">Angiostrongylus cantonensis</name>
    <name type="common">Rat lungworm</name>
    <dbReference type="NCBI Taxonomy" id="6313"/>
    <lineage>
        <taxon>Eukaryota</taxon>
        <taxon>Metazoa</taxon>
        <taxon>Ecdysozoa</taxon>
        <taxon>Nematoda</taxon>
        <taxon>Chromadorea</taxon>
        <taxon>Rhabditida</taxon>
        <taxon>Rhabditina</taxon>
        <taxon>Rhabditomorpha</taxon>
        <taxon>Strongyloidea</taxon>
        <taxon>Metastrongylidae</taxon>
        <taxon>Angiostrongylus</taxon>
    </lineage>
</organism>
<reference evidence="1" key="1">
    <citation type="submission" date="2012-09" db="EMBL/GenBank/DDBJ databases">
        <authorList>
            <person name="Martin A.A."/>
        </authorList>
    </citation>
    <scope>NUCLEOTIDE SEQUENCE</scope>
</reference>
<dbReference type="Proteomes" id="UP000035642">
    <property type="component" value="Unassembled WGS sequence"/>
</dbReference>
<evidence type="ECO:0000313" key="2">
    <source>
        <dbReference type="WBParaSite" id="ACAC_0000742001-mRNA-1"/>
    </source>
</evidence>
<dbReference type="WBParaSite" id="ACAC_0000742001-mRNA-1">
    <property type="protein sequence ID" value="ACAC_0000742001-mRNA-1"/>
    <property type="gene ID" value="ACAC_0000742001"/>
</dbReference>
<sequence>MTSYLIVLACMSKSSIEDSDANECLNCSNFGWTGKHYVQMRVLAMGQRLAPTLAVVFMAKVEAPVIDLGPLLYCTYIDYCFVICSTQEEIDKCFDLLNKQSEYIEITREEPKEEWLLFLNVQVNLSENGYGVCVLVFYDRVRG</sequence>